<comment type="pathway">
    <text evidence="2">Carbohydrate acid metabolism; 2-dehydro-3-deoxy-D-gluconate degradation; D-glyceraldehyde 3-phosphate and pyruvate from 2-dehydro-3-deoxy-D-gluconate: step 2/2.</text>
</comment>
<proteinExistence type="inferred from homology"/>
<evidence type="ECO:0000256" key="7">
    <source>
        <dbReference type="ARBA" id="ARBA00023270"/>
    </source>
</evidence>
<evidence type="ECO:0000256" key="2">
    <source>
        <dbReference type="ARBA" id="ARBA00004736"/>
    </source>
</evidence>
<dbReference type="PROSITE" id="PS00159">
    <property type="entry name" value="ALDOLASE_KDPG_KHG_1"/>
    <property type="match status" value="1"/>
</dbReference>
<dbReference type="InterPro" id="IPR031338">
    <property type="entry name" value="KDPG/KHG_AS_2"/>
</dbReference>
<keyword evidence="8" id="KW-0119">Carbohydrate metabolism</keyword>
<keyword evidence="7" id="KW-0704">Schiff base</keyword>
<reference evidence="9 10" key="1">
    <citation type="journal article" date="2018" name="Nat. Biotechnol.">
        <title>A standardized bacterial taxonomy based on genome phylogeny substantially revises the tree of life.</title>
        <authorList>
            <person name="Parks D.H."/>
            <person name="Chuvochina M."/>
            <person name="Waite D.W."/>
            <person name="Rinke C."/>
            <person name="Skarshewski A."/>
            <person name="Chaumeil P.A."/>
            <person name="Hugenholtz P."/>
        </authorList>
    </citation>
    <scope>NUCLEOTIDE SEQUENCE [LARGE SCALE GENOMIC DNA]</scope>
    <source>
        <strain evidence="9">UBA9158</strain>
    </source>
</reference>
<evidence type="ECO:0000256" key="5">
    <source>
        <dbReference type="ARBA" id="ARBA00013063"/>
    </source>
</evidence>
<dbReference type="SUPFAM" id="SSF51569">
    <property type="entry name" value="Aldolase"/>
    <property type="match status" value="1"/>
</dbReference>
<dbReference type="PROSITE" id="PS00160">
    <property type="entry name" value="ALDOLASE_KDPG_KHG_2"/>
    <property type="match status" value="1"/>
</dbReference>
<dbReference type="Pfam" id="PF01081">
    <property type="entry name" value="Aldolase"/>
    <property type="match status" value="1"/>
</dbReference>
<dbReference type="Proteomes" id="UP000259273">
    <property type="component" value="Unassembled WGS sequence"/>
</dbReference>
<evidence type="ECO:0000256" key="8">
    <source>
        <dbReference type="ARBA" id="ARBA00023277"/>
    </source>
</evidence>
<dbReference type="EMBL" id="DMND01000228">
    <property type="protein sequence ID" value="HAN29413.1"/>
    <property type="molecule type" value="Genomic_DNA"/>
</dbReference>
<name>A0A3C1KSC1_9GAMM</name>
<gene>
    <name evidence="9" type="ORF">DCP75_17150</name>
</gene>
<accession>A0A3C1KSC1</accession>
<dbReference type="InterPro" id="IPR031337">
    <property type="entry name" value="KDPG/KHG_AS_1"/>
</dbReference>
<comment type="catalytic activity">
    <reaction evidence="1">
        <text>2-dehydro-3-deoxy-6-phospho-D-gluconate = D-glyceraldehyde 3-phosphate + pyruvate</text>
        <dbReference type="Rhea" id="RHEA:17089"/>
        <dbReference type="ChEBI" id="CHEBI:15361"/>
        <dbReference type="ChEBI" id="CHEBI:57569"/>
        <dbReference type="ChEBI" id="CHEBI:59776"/>
        <dbReference type="EC" id="4.1.2.14"/>
    </reaction>
</comment>
<dbReference type="NCBIfam" id="TIGR01182">
    <property type="entry name" value="eda"/>
    <property type="match status" value="1"/>
</dbReference>
<dbReference type="PANTHER" id="PTHR30246:SF1">
    <property type="entry name" value="2-DEHYDRO-3-DEOXY-6-PHOSPHOGALACTONATE ALDOLASE-RELATED"/>
    <property type="match status" value="1"/>
</dbReference>
<evidence type="ECO:0000256" key="6">
    <source>
        <dbReference type="ARBA" id="ARBA00023239"/>
    </source>
</evidence>
<comment type="similarity">
    <text evidence="3">Belongs to the KHG/KDPG aldolase family.</text>
</comment>
<dbReference type="STRING" id="1121937.GCA_000423125_00443"/>
<dbReference type="Gene3D" id="3.20.20.70">
    <property type="entry name" value="Aldolase class I"/>
    <property type="match status" value="1"/>
</dbReference>
<keyword evidence="6 9" id="KW-0456">Lyase</keyword>
<evidence type="ECO:0000313" key="9">
    <source>
        <dbReference type="EMBL" id="HAN29413.1"/>
    </source>
</evidence>
<comment type="subunit">
    <text evidence="4">Homotrimer.</text>
</comment>
<evidence type="ECO:0000256" key="4">
    <source>
        <dbReference type="ARBA" id="ARBA00011233"/>
    </source>
</evidence>
<evidence type="ECO:0000256" key="3">
    <source>
        <dbReference type="ARBA" id="ARBA00006906"/>
    </source>
</evidence>
<dbReference type="EC" id="4.1.2.14" evidence="5"/>
<protein>
    <recommendedName>
        <fullName evidence="5">2-dehydro-3-deoxy-phosphogluconate aldolase</fullName>
        <ecNumber evidence="5">4.1.2.14</ecNumber>
    </recommendedName>
</protein>
<dbReference type="NCBIfam" id="NF004325">
    <property type="entry name" value="PRK05718.1"/>
    <property type="match status" value="1"/>
</dbReference>
<dbReference type="AlphaFoldDB" id="A0A3C1KSC1"/>
<evidence type="ECO:0000256" key="1">
    <source>
        <dbReference type="ARBA" id="ARBA00000654"/>
    </source>
</evidence>
<dbReference type="InterPro" id="IPR013785">
    <property type="entry name" value="Aldolase_TIM"/>
</dbReference>
<dbReference type="CDD" id="cd00452">
    <property type="entry name" value="KDPG_aldolase"/>
    <property type="match status" value="1"/>
</dbReference>
<organism evidence="9 10">
    <name type="scientific">Haliea salexigens</name>
    <dbReference type="NCBI Taxonomy" id="287487"/>
    <lineage>
        <taxon>Bacteria</taxon>
        <taxon>Pseudomonadati</taxon>
        <taxon>Pseudomonadota</taxon>
        <taxon>Gammaproteobacteria</taxon>
        <taxon>Cellvibrionales</taxon>
        <taxon>Halieaceae</taxon>
        <taxon>Haliea</taxon>
    </lineage>
</organism>
<sequence length="211" mass="21533">MTKQLNTVLTTSPVIPVIVIERADDAVPLAEALVRGGLKVLEITLRSEHGLTAIAAIKKHVPGAIVGAGTVLSASDFQASVDAGAEFIVSPGTTAALLKAATASGTPLLPGVATPSEAMTVLEHGIHCMKFFPAEAAGGTRMLKAIAGPMPQIKFCPTGGINLANVKDYLALDNVLCVGGTWMLDSAAIRSGDWAQIEAGARAAAGLSARR</sequence>
<comment type="caution">
    <text evidence="9">The sequence shown here is derived from an EMBL/GenBank/DDBJ whole genome shotgun (WGS) entry which is preliminary data.</text>
</comment>
<dbReference type="GO" id="GO:0008675">
    <property type="term" value="F:2-dehydro-3-deoxy-phosphogluconate aldolase activity"/>
    <property type="evidence" value="ECO:0007669"/>
    <property type="project" value="UniProtKB-EC"/>
</dbReference>
<dbReference type="PANTHER" id="PTHR30246">
    <property type="entry name" value="2-KETO-3-DEOXY-6-PHOSPHOGLUCONATE ALDOLASE"/>
    <property type="match status" value="1"/>
</dbReference>
<evidence type="ECO:0000313" key="10">
    <source>
        <dbReference type="Proteomes" id="UP000259273"/>
    </source>
</evidence>
<dbReference type="InterPro" id="IPR000887">
    <property type="entry name" value="Aldlse_KDPG_KHG"/>
</dbReference>